<name>C9SE83_VERA1</name>
<dbReference type="KEGG" id="val:VDBG_03416"/>
<feature type="region of interest" description="Disordered" evidence="1">
    <location>
        <begin position="345"/>
        <end position="389"/>
    </location>
</feature>
<evidence type="ECO:0000313" key="2">
    <source>
        <dbReference type="EMBL" id="EEY17307.1"/>
    </source>
</evidence>
<proteinExistence type="predicted"/>
<keyword evidence="3" id="KW-1185">Reference proteome</keyword>
<dbReference type="EMBL" id="DS985216">
    <property type="protein sequence ID" value="EEY17307.1"/>
    <property type="molecule type" value="Genomic_DNA"/>
</dbReference>
<feature type="region of interest" description="Disordered" evidence="1">
    <location>
        <begin position="664"/>
        <end position="706"/>
    </location>
</feature>
<sequence length="706" mass="78755">MVRQDDSSSPQPDLKLEPDECLRPAGAQDLNSVSGFSGTCSTLVSSPRSTAHPSSRIQCPPESFASVVARDIATMLDRTFGTHQRKGRSLDNPVSREGARSPIHGTFVSVSPSRARSLSPHKRLPRQSVHINMDLTEYQMDRLADVFSSHSNVNCKSPIGLQGEQDASKNALHESNKNPEQYGLSSQGMSSFPNSIPHVHHRNRPKHQGNDELRSSPCQKRGGDKRCSTSTTFSDLMPPFSDKIGRPSGTIAERRCQNTPNRIAVDEARKYGTFVHRAPTVPAACHPLKAHPAFAPIDDSWSSVYSQEEHRADPRVRPLSVEKSAVSHHIDDVLQTYHDWDPMEISSPELLSPEPLKTPTRNRSPHPERRCAESSRQAPQLATRAEQPKQVTGEVDLYSPLVTYFAFEVLPVQKIGGKTLIGEQGWLKRPNPNQTPEHKKKNGSPKKTGLLDSIKKMAKGMTESKNVRRPREVEKDANPPKADKLAISLDPREQSLLYCELEFQVSNAIHAYITNELGHGRLDTDKLKVIANGWKGKGRPRVVGYRYDLETQLELINLHLTDFRFFGRRQGNPLDIAGLLHAMKVNARAIRIRTFCQPDSVIAKQLVDSQSLFNTIGCSEVQQIALAEIAQFFKVIVERERSYRNQLTRPDVTKQQGMFHEYRKQHHWDSSGNEGVNGIDQAGAMNGKDANRDDGGGSPLEFRGSH</sequence>
<dbReference type="HOGENOM" id="CLU_024272_0_0_1"/>
<dbReference type="OMA" id="PLQFYFR"/>
<evidence type="ECO:0000313" key="3">
    <source>
        <dbReference type="Proteomes" id="UP000008698"/>
    </source>
</evidence>
<gene>
    <name evidence="2" type="ORF">VDBG_03416</name>
</gene>
<evidence type="ECO:0000256" key="1">
    <source>
        <dbReference type="SAM" id="MobiDB-lite"/>
    </source>
</evidence>
<feature type="compositionally biased region" description="Polar residues" evidence="1">
    <location>
        <begin position="183"/>
        <end position="194"/>
    </location>
</feature>
<dbReference type="AlphaFoldDB" id="C9SE83"/>
<feature type="region of interest" description="Disordered" evidence="1">
    <location>
        <begin position="424"/>
        <end position="480"/>
    </location>
</feature>
<dbReference type="Proteomes" id="UP000008698">
    <property type="component" value="Unassembled WGS sequence"/>
</dbReference>
<organism evidence="3">
    <name type="scientific">Verticillium alfalfae (strain VaMs.102 / ATCC MYA-4576 / FGSC 10136)</name>
    <name type="common">Verticillium wilt of alfalfa</name>
    <name type="synonym">Verticillium albo-atrum</name>
    <dbReference type="NCBI Taxonomy" id="526221"/>
    <lineage>
        <taxon>Eukaryota</taxon>
        <taxon>Fungi</taxon>
        <taxon>Dikarya</taxon>
        <taxon>Ascomycota</taxon>
        <taxon>Pezizomycotina</taxon>
        <taxon>Sordariomycetes</taxon>
        <taxon>Hypocreomycetidae</taxon>
        <taxon>Glomerellales</taxon>
        <taxon>Plectosphaerellaceae</taxon>
        <taxon>Verticillium</taxon>
    </lineage>
</organism>
<feature type="compositionally biased region" description="Basic residues" evidence="1">
    <location>
        <begin position="198"/>
        <end position="207"/>
    </location>
</feature>
<feature type="region of interest" description="Disordered" evidence="1">
    <location>
        <begin position="82"/>
        <end position="125"/>
    </location>
</feature>
<protein>
    <submittedName>
        <fullName evidence="2">Uncharacterized protein</fullName>
    </submittedName>
</protein>
<reference evidence="3" key="1">
    <citation type="journal article" date="2011" name="PLoS Pathog.">
        <title>Comparative genomics yields insights into niche adaptation of plant vascular wilt pathogens.</title>
        <authorList>
            <person name="Klosterman S.J."/>
            <person name="Subbarao K.V."/>
            <person name="Kang S."/>
            <person name="Veronese P."/>
            <person name="Gold S.E."/>
            <person name="Thomma B.P.H.J."/>
            <person name="Chen Z."/>
            <person name="Henrissat B."/>
            <person name="Lee Y.-H."/>
            <person name="Park J."/>
            <person name="Garcia-Pedrajas M.D."/>
            <person name="Barbara D.J."/>
            <person name="Anchieta A."/>
            <person name="de Jonge R."/>
            <person name="Santhanam P."/>
            <person name="Maruthachalam K."/>
            <person name="Atallah Z."/>
            <person name="Amyotte S.G."/>
            <person name="Paz Z."/>
            <person name="Inderbitzin P."/>
            <person name="Hayes R.J."/>
            <person name="Heiman D.I."/>
            <person name="Young S."/>
            <person name="Zeng Q."/>
            <person name="Engels R."/>
            <person name="Galagan J."/>
            <person name="Cuomo C.A."/>
            <person name="Dobinson K.F."/>
            <person name="Ma L.-J."/>
        </authorList>
    </citation>
    <scope>NUCLEOTIDE SEQUENCE [LARGE SCALE GENOMIC DNA]</scope>
    <source>
        <strain evidence="3">VaMs.102 / ATCC MYA-4576 / FGSC 10136</strain>
    </source>
</reference>
<feature type="compositionally biased region" description="Basic and acidic residues" evidence="1">
    <location>
        <begin position="465"/>
        <end position="480"/>
    </location>
</feature>
<dbReference type="GeneID" id="9533360"/>
<dbReference type="RefSeq" id="XP_003007277.1">
    <property type="nucleotide sequence ID" value="XM_003007231.1"/>
</dbReference>
<dbReference type="eggNOG" id="ENOG502QQXP">
    <property type="taxonomic scope" value="Eukaryota"/>
</dbReference>
<accession>C9SE83</accession>
<dbReference type="OrthoDB" id="5229017at2759"/>
<feature type="region of interest" description="Disordered" evidence="1">
    <location>
        <begin position="157"/>
        <end position="248"/>
    </location>
</feature>